<evidence type="ECO:0000313" key="2">
    <source>
        <dbReference type="Proteomes" id="UP001516400"/>
    </source>
</evidence>
<dbReference type="EMBL" id="JABFTP020000047">
    <property type="protein sequence ID" value="KAL3272310.1"/>
    <property type="molecule type" value="Genomic_DNA"/>
</dbReference>
<protein>
    <submittedName>
        <fullName evidence="1">Uncharacterized protein</fullName>
    </submittedName>
</protein>
<comment type="caution">
    <text evidence="1">The sequence shown here is derived from an EMBL/GenBank/DDBJ whole genome shotgun (WGS) entry which is preliminary data.</text>
</comment>
<organism evidence="1 2">
    <name type="scientific">Cryptolaemus montrouzieri</name>
    <dbReference type="NCBI Taxonomy" id="559131"/>
    <lineage>
        <taxon>Eukaryota</taxon>
        <taxon>Metazoa</taxon>
        <taxon>Ecdysozoa</taxon>
        <taxon>Arthropoda</taxon>
        <taxon>Hexapoda</taxon>
        <taxon>Insecta</taxon>
        <taxon>Pterygota</taxon>
        <taxon>Neoptera</taxon>
        <taxon>Endopterygota</taxon>
        <taxon>Coleoptera</taxon>
        <taxon>Polyphaga</taxon>
        <taxon>Cucujiformia</taxon>
        <taxon>Coccinelloidea</taxon>
        <taxon>Coccinellidae</taxon>
        <taxon>Scymninae</taxon>
        <taxon>Scymnini</taxon>
        <taxon>Cryptolaemus</taxon>
    </lineage>
</organism>
<evidence type="ECO:0000313" key="1">
    <source>
        <dbReference type="EMBL" id="KAL3272310.1"/>
    </source>
</evidence>
<dbReference type="Proteomes" id="UP001516400">
    <property type="component" value="Unassembled WGS sequence"/>
</dbReference>
<sequence length="143" mass="16617">MIEDYSKKGLSVKESEGNTMMRIDNILHFLGRNLRHIKVLKLRTNMRTDPGEQDFSRWLHQLGMGTINETRKDLPKNTVLSPDVCLTQDVSKNIYGNIDVSTLQRVERQKFYPHFPATLYSSPALTVSRQKMKKKLRTLPRNT</sequence>
<name>A0ABD2N0R7_9CUCU</name>
<accession>A0ABD2N0R7</accession>
<reference evidence="1 2" key="1">
    <citation type="journal article" date="2021" name="BMC Biol.">
        <title>Horizontally acquired antibacterial genes associated with adaptive radiation of ladybird beetles.</title>
        <authorList>
            <person name="Li H.S."/>
            <person name="Tang X.F."/>
            <person name="Huang Y.H."/>
            <person name="Xu Z.Y."/>
            <person name="Chen M.L."/>
            <person name="Du X.Y."/>
            <person name="Qiu B.Y."/>
            <person name="Chen P.T."/>
            <person name="Zhang W."/>
            <person name="Slipinski A."/>
            <person name="Escalona H.E."/>
            <person name="Waterhouse R.M."/>
            <person name="Zwick A."/>
            <person name="Pang H."/>
        </authorList>
    </citation>
    <scope>NUCLEOTIDE SEQUENCE [LARGE SCALE GENOMIC DNA]</scope>
    <source>
        <strain evidence="1">SYSU2018</strain>
    </source>
</reference>
<dbReference type="AlphaFoldDB" id="A0ABD2N0R7"/>
<keyword evidence="2" id="KW-1185">Reference proteome</keyword>
<proteinExistence type="predicted"/>
<gene>
    <name evidence="1" type="ORF">HHI36_024068</name>
</gene>